<dbReference type="AlphaFoldDB" id="A0A0F7FWW6"/>
<sequence length="63" mass="6464">MVSSPVSSGGVPSASATATARPRPRERHRGGVTSAAHLPPPYRSCSFTPIAWCPSHNPTAGVP</sequence>
<protein>
    <submittedName>
        <fullName evidence="2">Uncharacterized protein</fullName>
    </submittedName>
</protein>
<dbReference type="EMBL" id="CP009922">
    <property type="protein sequence ID" value="AKG44917.1"/>
    <property type="molecule type" value="Genomic_DNA"/>
</dbReference>
<feature type="compositionally biased region" description="Low complexity" evidence="1">
    <location>
        <begin position="1"/>
        <end position="21"/>
    </location>
</feature>
<dbReference type="Proteomes" id="UP000034034">
    <property type="component" value="Chromosome"/>
</dbReference>
<accession>A0A0F7FWW6</accession>
<keyword evidence="3" id="KW-1185">Reference proteome</keyword>
<name>A0A0F7FWW6_9ACTN</name>
<feature type="region of interest" description="Disordered" evidence="1">
    <location>
        <begin position="1"/>
        <end position="39"/>
    </location>
</feature>
<organism evidence="2 3">
    <name type="scientific">Streptomyces xiamenensis</name>
    <dbReference type="NCBI Taxonomy" id="408015"/>
    <lineage>
        <taxon>Bacteria</taxon>
        <taxon>Bacillati</taxon>
        <taxon>Actinomycetota</taxon>
        <taxon>Actinomycetes</taxon>
        <taxon>Kitasatosporales</taxon>
        <taxon>Streptomycetaceae</taxon>
        <taxon>Streptomyces</taxon>
    </lineage>
</organism>
<reference evidence="2" key="1">
    <citation type="submission" date="2019-08" db="EMBL/GenBank/DDBJ databases">
        <title>Complete genome sequence of a mangrove-derived Streptomyces xiamenensis.</title>
        <authorList>
            <person name="Xu J."/>
        </authorList>
    </citation>
    <scope>NUCLEOTIDE SEQUENCE</scope>
    <source>
        <strain evidence="2">318</strain>
    </source>
</reference>
<evidence type="ECO:0000313" key="2">
    <source>
        <dbReference type="EMBL" id="AKG44917.1"/>
    </source>
</evidence>
<gene>
    <name evidence="2" type="ORF">SXIM_35330</name>
</gene>
<evidence type="ECO:0000313" key="3">
    <source>
        <dbReference type="Proteomes" id="UP000034034"/>
    </source>
</evidence>
<dbReference type="HOGENOM" id="CLU_2884250_0_0_11"/>
<dbReference type="STRING" id="408015.SXIM_35330"/>
<proteinExistence type="predicted"/>
<evidence type="ECO:0000256" key="1">
    <source>
        <dbReference type="SAM" id="MobiDB-lite"/>
    </source>
</evidence>
<dbReference type="KEGG" id="sxi:SXIM_35330"/>